<evidence type="ECO:0000256" key="5">
    <source>
        <dbReference type="ARBA" id="ARBA00022777"/>
    </source>
</evidence>
<dbReference type="AlphaFoldDB" id="A0A9X3C632"/>
<dbReference type="InterPro" id="IPR003661">
    <property type="entry name" value="HisK_dim/P_dom"/>
</dbReference>
<gene>
    <name evidence="9" type="ORF">OIU83_14775</name>
</gene>
<accession>A0A9X3C632</accession>
<evidence type="ECO:0000313" key="9">
    <source>
        <dbReference type="EMBL" id="MCV9928932.1"/>
    </source>
</evidence>
<dbReference type="InterPro" id="IPR050736">
    <property type="entry name" value="Sensor_HK_Regulatory"/>
</dbReference>
<dbReference type="InterPro" id="IPR004358">
    <property type="entry name" value="Sig_transdc_His_kin-like_C"/>
</dbReference>
<dbReference type="PROSITE" id="PS50109">
    <property type="entry name" value="HIS_KIN"/>
    <property type="match status" value="1"/>
</dbReference>
<sequence length="472" mass="54230">MHQLKDKSFIFGMYLRDEMKHRINLLISLSAIALVVLSVVQCYLVKTTYDYKVAQFHSEIKNEIAFITNDYSDIDSTIVNKKEHLYKQLAENYIHDKKTKSDIKTALLQNEFRSELTQKLQQKFNREIPNFSIDFAIVLNKFIIYNSSKKADTIFSEKPFIKNKLYGNLASLDNAFLVRNYVGTTNGTAQMQDYNLLTEDSMYVSIIDWEMIILKRMSMILFLSLLSILTLITLFVIAIKALIKQKKVSDIKTDFINNITHELKTPLTTLAISTKILERKDIRNNEIHFNSILNTISRQNNRLQSLIDQVLANSLDENEMEMQKEKIITESFLNAIIEDFKIAYPKVKIETHFTTNETTLVLDKFHLTTAILNVLENAVKYGSNTIIIKTTLNQNQFNLSIQDDGIGISKSKHSLLFDKFYRVEQGNLHNSKGLGLGLYYVNQIIKAHQGTIAVISDLGKGANFYISIPLSF</sequence>
<dbReference type="Pfam" id="PF00512">
    <property type="entry name" value="HisKA"/>
    <property type="match status" value="1"/>
</dbReference>
<keyword evidence="7" id="KW-0812">Transmembrane</keyword>
<keyword evidence="5 9" id="KW-0418">Kinase</keyword>
<evidence type="ECO:0000256" key="4">
    <source>
        <dbReference type="ARBA" id="ARBA00022679"/>
    </source>
</evidence>
<dbReference type="SMART" id="SM00388">
    <property type="entry name" value="HisKA"/>
    <property type="match status" value="1"/>
</dbReference>
<dbReference type="Proteomes" id="UP001151079">
    <property type="component" value="Unassembled WGS sequence"/>
</dbReference>
<evidence type="ECO:0000256" key="6">
    <source>
        <dbReference type="ARBA" id="ARBA00023012"/>
    </source>
</evidence>
<dbReference type="CDD" id="cd00075">
    <property type="entry name" value="HATPase"/>
    <property type="match status" value="1"/>
</dbReference>
<evidence type="ECO:0000256" key="7">
    <source>
        <dbReference type="SAM" id="Phobius"/>
    </source>
</evidence>
<dbReference type="GO" id="GO:0000155">
    <property type="term" value="F:phosphorelay sensor kinase activity"/>
    <property type="evidence" value="ECO:0007669"/>
    <property type="project" value="InterPro"/>
</dbReference>
<evidence type="ECO:0000259" key="8">
    <source>
        <dbReference type="PROSITE" id="PS50109"/>
    </source>
</evidence>
<dbReference type="CDD" id="cd00082">
    <property type="entry name" value="HisKA"/>
    <property type="match status" value="1"/>
</dbReference>
<dbReference type="PANTHER" id="PTHR43711:SF1">
    <property type="entry name" value="HISTIDINE KINASE 1"/>
    <property type="match status" value="1"/>
</dbReference>
<dbReference type="EMBL" id="JAOZEW010000015">
    <property type="protein sequence ID" value="MCV9928932.1"/>
    <property type="molecule type" value="Genomic_DNA"/>
</dbReference>
<keyword evidence="3" id="KW-0597">Phosphoprotein</keyword>
<dbReference type="InterPro" id="IPR005467">
    <property type="entry name" value="His_kinase_dom"/>
</dbReference>
<evidence type="ECO:0000256" key="2">
    <source>
        <dbReference type="ARBA" id="ARBA00012438"/>
    </source>
</evidence>
<organism evidence="9 10">
    <name type="scientific">Flavobacterium shii</name>
    <dbReference type="NCBI Taxonomy" id="2987687"/>
    <lineage>
        <taxon>Bacteria</taxon>
        <taxon>Pseudomonadati</taxon>
        <taxon>Bacteroidota</taxon>
        <taxon>Flavobacteriia</taxon>
        <taxon>Flavobacteriales</taxon>
        <taxon>Flavobacteriaceae</taxon>
        <taxon>Flavobacterium</taxon>
    </lineage>
</organism>
<name>A0A9X3C632_9FLAO</name>
<keyword evidence="6" id="KW-0902">Two-component regulatory system</keyword>
<reference evidence="9" key="1">
    <citation type="submission" date="2022-10" db="EMBL/GenBank/DDBJ databases">
        <title>Two novel species of Flavobacterium.</title>
        <authorList>
            <person name="Liu Q."/>
            <person name="Xin Y.-H."/>
        </authorList>
    </citation>
    <scope>NUCLEOTIDE SEQUENCE</scope>
    <source>
        <strain evidence="9">LS1R49</strain>
    </source>
</reference>
<dbReference type="InterPro" id="IPR003594">
    <property type="entry name" value="HATPase_dom"/>
</dbReference>
<keyword evidence="4" id="KW-0808">Transferase</keyword>
<dbReference type="PRINTS" id="PR00344">
    <property type="entry name" value="BCTRLSENSOR"/>
</dbReference>
<keyword evidence="7" id="KW-1133">Transmembrane helix</keyword>
<dbReference type="FunFam" id="3.30.565.10:FF:000006">
    <property type="entry name" value="Sensor histidine kinase WalK"/>
    <property type="match status" value="1"/>
</dbReference>
<dbReference type="Pfam" id="PF02518">
    <property type="entry name" value="HATPase_c"/>
    <property type="match status" value="1"/>
</dbReference>
<dbReference type="SMART" id="SM00387">
    <property type="entry name" value="HATPase_c"/>
    <property type="match status" value="1"/>
</dbReference>
<protein>
    <recommendedName>
        <fullName evidence="2">histidine kinase</fullName>
        <ecNumber evidence="2">2.7.13.3</ecNumber>
    </recommendedName>
</protein>
<comment type="catalytic activity">
    <reaction evidence="1">
        <text>ATP + protein L-histidine = ADP + protein N-phospho-L-histidine.</text>
        <dbReference type="EC" id="2.7.13.3"/>
    </reaction>
</comment>
<dbReference type="Gene3D" id="1.10.287.130">
    <property type="match status" value="1"/>
</dbReference>
<evidence type="ECO:0000256" key="3">
    <source>
        <dbReference type="ARBA" id="ARBA00022553"/>
    </source>
</evidence>
<comment type="caution">
    <text evidence="9">The sequence shown here is derived from an EMBL/GenBank/DDBJ whole genome shotgun (WGS) entry which is preliminary data.</text>
</comment>
<proteinExistence type="predicted"/>
<dbReference type="SUPFAM" id="SSF47384">
    <property type="entry name" value="Homodimeric domain of signal transducing histidine kinase"/>
    <property type="match status" value="1"/>
</dbReference>
<dbReference type="SUPFAM" id="SSF55874">
    <property type="entry name" value="ATPase domain of HSP90 chaperone/DNA topoisomerase II/histidine kinase"/>
    <property type="match status" value="1"/>
</dbReference>
<dbReference type="EC" id="2.7.13.3" evidence="2"/>
<keyword evidence="7" id="KW-0472">Membrane</keyword>
<dbReference type="InterPro" id="IPR036890">
    <property type="entry name" value="HATPase_C_sf"/>
</dbReference>
<dbReference type="Gene3D" id="3.30.565.10">
    <property type="entry name" value="Histidine kinase-like ATPase, C-terminal domain"/>
    <property type="match status" value="1"/>
</dbReference>
<evidence type="ECO:0000313" key="10">
    <source>
        <dbReference type="Proteomes" id="UP001151079"/>
    </source>
</evidence>
<keyword evidence="10" id="KW-1185">Reference proteome</keyword>
<dbReference type="InterPro" id="IPR036097">
    <property type="entry name" value="HisK_dim/P_sf"/>
</dbReference>
<dbReference type="PANTHER" id="PTHR43711">
    <property type="entry name" value="TWO-COMPONENT HISTIDINE KINASE"/>
    <property type="match status" value="1"/>
</dbReference>
<feature type="transmembrane region" description="Helical" evidence="7">
    <location>
        <begin position="219"/>
        <end position="243"/>
    </location>
</feature>
<dbReference type="RefSeq" id="WP_264207035.1">
    <property type="nucleotide sequence ID" value="NZ_JAOZEW010000015.1"/>
</dbReference>
<evidence type="ECO:0000256" key="1">
    <source>
        <dbReference type="ARBA" id="ARBA00000085"/>
    </source>
</evidence>
<feature type="domain" description="Histidine kinase" evidence="8">
    <location>
        <begin position="258"/>
        <end position="472"/>
    </location>
</feature>